<keyword evidence="2" id="KW-0812">Transmembrane</keyword>
<dbReference type="VEuPathDB" id="AmoebaDB:NAEGRDRAFT_71077"/>
<dbReference type="GeneID" id="8855943"/>
<dbReference type="EMBL" id="GG738888">
    <property type="protein sequence ID" value="EFC41009.1"/>
    <property type="molecule type" value="Genomic_DNA"/>
</dbReference>
<name>D2VQA1_NAEGR</name>
<protein>
    <submittedName>
        <fullName evidence="3">Predicted protein</fullName>
    </submittedName>
</protein>
<gene>
    <name evidence="3" type="ORF">NAEGRDRAFT_71077</name>
</gene>
<keyword evidence="4" id="KW-1185">Reference proteome</keyword>
<dbReference type="InParanoid" id="D2VQA1"/>
<proteinExistence type="predicted"/>
<dbReference type="Proteomes" id="UP000006671">
    <property type="component" value="Unassembled WGS sequence"/>
</dbReference>
<reference evidence="3 4" key="1">
    <citation type="journal article" date="2010" name="Cell">
        <title>The genome of Naegleria gruberi illuminates early eukaryotic versatility.</title>
        <authorList>
            <person name="Fritz-Laylin L.K."/>
            <person name="Prochnik S.E."/>
            <person name="Ginger M.L."/>
            <person name="Dacks J.B."/>
            <person name="Carpenter M.L."/>
            <person name="Field M.C."/>
            <person name="Kuo A."/>
            <person name="Paredez A."/>
            <person name="Chapman J."/>
            <person name="Pham J."/>
            <person name="Shu S."/>
            <person name="Neupane R."/>
            <person name="Cipriano M."/>
            <person name="Mancuso J."/>
            <person name="Tu H."/>
            <person name="Salamov A."/>
            <person name="Lindquist E."/>
            <person name="Shapiro H."/>
            <person name="Lucas S."/>
            <person name="Grigoriev I.V."/>
            <person name="Cande W.Z."/>
            <person name="Fulton C."/>
            <person name="Rokhsar D.S."/>
            <person name="Dawson S.C."/>
        </authorList>
    </citation>
    <scope>NUCLEOTIDE SEQUENCE [LARGE SCALE GENOMIC DNA]</scope>
    <source>
        <strain evidence="3 4">NEG-M</strain>
    </source>
</reference>
<organism evidence="4">
    <name type="scientific">Naegleria gruberi</name>
    <name type="common">Amoeba</name>
    <dbReference type="NCBI Taxonomy" id="5762"/>
    <lineage>
        <taxon>Eukaryota</taxon>
        <taxon>Discoba</taxon>
        <taxon>Heterolobosea</taxon>
        <taxon>Tetramitia</taxon>
        <taxon>Eutetramitia</taxon>
        <taxon>Vahlkampfiidae</taxon>
        <taxon>Naegleria</taxon>
    </lineage>
</organism>
<accession>D2VQA1</accession>
<sequence>MSEKVDLERAKDLFGYLHEVVSQAETSLSNKLRDDDDDSNNIQLIPTDEELNRLITKNLWTLIKSYGVHIIQLLARLLKLIPTILLTIEGGAANPQIIVGLVRSVFELIGISLTLTVNDGKAVFLLFRIAKRALQLILKPLMKVVSNNKLPSREREEITTLIRAAQPLVESEKPNQKQALKLLETARAVESQSEEDEAGDSSDSDDEDFNVPSRRRRFHSSSLDNRAMYRRRNQPIYPSYKKPRMKWWKIVLIVLFTMIVISGIFTFLKINKYL</sequence>
<keyword evidence="2" id="KW-0472">Membrane</keyword>
<evidence type="ECO:0000313" key="4">
    <source>
        <dbReference type="Proteomes" id="UP000006671"/>
    </source>
</evidence>
<feature type="compositionally biased region" description="Acidic residues" evidence="1">
    <location>
        <begin position="192"/>
        <end position="209"/>
    </location>
</feature>
<dbReference type="OrthoDB" id="10671078at2759"/>
<feature type="region of interest" description="Disordered" evidence="1">
    <location>
        <begin position="187"/>
        <end position="212"/>
    </location>
</feature>
<dbReference type="AlphaFoldDB" id="D2VQA1"/>
<feature type="transmembrane region" description="Helical" evidence="2">
    <location>
        <begin position="247"/>
        <end position="268"/>
    </location>
</feature>
<dbReference type="RefSeq" id="XP_002673753.1">
    <property type="nucleotide sequence ID" value="XM_002673707.1"/>
</dbReference>
<evidence type="ECO:0000313" key="3">
    <source>
        <dbReference type="EMBL" id="EFC41009.1"/>
    </source>
</evidence>
<evidence type="ECO:0000256" key="2">
    <source>
        <dbReference type="SAM" id="Phobius"/>
    </source>
</evidence>
<dbReference type="KEGG" id="ngr:NAEGRDRAFT_71077"/>
<keyword evidence="2" id="KW-1133">Transmembrane helix</keyword>
<evidence type="ECO:0000256" key="1">
    <source>
        <dbReference type="SAM" id="MobiDB-lite"/>
    </source>
</evidence>